<evidence type="ECO:0000313" key="4">
    <source>
        <dbReference type="Proteomes" id="UP001396334"/>
    </source>
</evidence>
<gene>
    <name evidence="3" type="ORF">V6N11_034551</name>
</gene>
<organism evidence="3 4">
    <name type="scientific">Hibiscus sabdariffa</name>
    <name type="common">roselle</name>
    <dbReference type="NCBI Taxonomy" id="183260"/>
    <lineage>
        <taxon>Eukaryota</taxon>
        <taxon>Viridiplantae</taxon>
        <taxon>Streptophyta</taxon>
        <taxon>Embryophyta</taxon>
        <taxon>Tracheophyta</taxon>
        <taxon>Spermatophyta</taxon>
        <taxon>Magnoliopsida</taxon>
        <taxon>eudicotyledons</taxon>
        <taxon>Gunneridae</taxon>
        <taxon>Pentapetalae</taxon>
        <taxon>rosids</taxon>
        <taxon>malvids</taxon>
        <taxon>Malvales</taxon>
        <taxon>Malvaceae</taxon>
        <taxon>Malvoideae</taxon>
        <taxon>Hibiscus</taxon>
    </lineage>
</organism>
<proteinExistence type="predicted"/>
<keyword evidence="2" id="KW-1133">Transmembrane helix</keyword>
<evidence type="ECO:0000313" key="3">
    <source>
        <dbReference type="EMBL" id="KAK8975544.1"/>
    </source>
</evidence>
<dbReference type="EMBL" id="JBBPBN010000144">
    <property type="protein sequence ID" value="KAK8975544.1"/>
    <property type="molecule type" value="Genomic_DNA"/>
</dbReference>
<keyword evidence="2" id="KW-0812">Transmembrane</keyword>
<evidence type="ECO:0000256" key="2">
    <source>
        <dbReference type="SAM" id="Phobius"/>
    </source>
</evidence>
<keyword evidence="2" id="KW-0472">Membrane</keyword>
<dbReference type="Proteomes" id="UP001396334">
    <property type="component" value="Unassembled WGS sequence"/>
</dbReference>
<accession>A0ABR2NH83</accession>
<keyword evidence="4" id="KW-1185">Reference proteome</keyword>
<sequence length="70" mass="7526">MSAASLPASDGSGNHNKLHHLPPVNCFALDSRCRCFDTCSVVDQVPLFRMELTVMLVSSVVIPLSALGLR</sequence>
<feature type="region of interest" description="Disordered" evidence="1">
    <location>
        <begin position="1"/>
        <end position="20"/>
    </location>
</feature>
<protein>
    <submittedName>
        <fullName evidence="3">Uncharacterized protein</fullName>
    </submittedName>
</protein>
<name>A0ABR2NH83_9ROSI</name>
<reference evidence="3 4" key="1">
    <citation type="journal article" date="2024" name="G3 (Bethesda)">
        <title>Genome assembly of Hibiscus sabdariffa L. provides insights into metabolisms of medicinal natural products.</title>
        <authorList>
            <person name="Kim T."/>
        </authorList>
    </citation>
    <scope>NUCLEOTIDE SEQUENCE [LARGE SCALE GENOMIC DNA]</scope>
    <source>
        <strain evidence="3">TK-2024</strain>
        <tissue evidence="3">Old leaves</tissue>
    </source>
</reference>
<comment type="caution">
    <text evidence="3">The sequence shown here is derived from an EMBL/GenBank/DDBJ whole genome shotgun (WGS) entry which is preliminary data.</text>
</comment>
<feature type="transmembrane region" description="Helical" evidence="2">
    <location>
        <begin position="52"/>
        <end position="69"/>
    </location>
</feature>
<evidence type="ECO:0000256" key="1">
    <source>
        <dbReference type="SAM" id="MobiDB-lite"/>
    </source>
</evidence>